<feature type="region of interest" description="Disordered" evidence="1">
    <location>
        <begin position="6"/>
        <end position="59"/>
    </location>
</feature>
<evidence type="ECO:0000313" key="3">
    <source>
        <dbReference type="Proteomes" id="UP000298652"/>
    </source>
</evidence>
<evidence type="ECO:0000256" key="1">
    <source>
        <dbReference type="SAM" id="MobiDB-lite"/>
    </source>
</evidence>
<evidence type="ECO:0000313" key="2">
    <source>
        <dbReference type="EMBL" id="TKW14039.1"/>
    </source>
</evidence>
<dbReference type="Gramene" id="TKW14040">
    <property type="protein sequence ID" value="TKW14040"/>
    <property type="gene ID" value="SEVIR_5G141400v2"/>
</dbReference>
<accession>A0A4U6UJK6</accession>
<keyword evidence="3" id="KW-1185">Reference proteome</keyword>
<dbReference type="EMBL" id="CM016556">
    <property type="protein sequence ID" value="TKW14040.1"/>
    <property type="molecule type" value="Genomic_DNA"/>
</dbReference>
<dbReference type="Proteomes" id="UP000298652">
    <property type="component" value="Chromosome 5"/>
</dbReference>
<proteinExistence type="predicted"/>
<dbReference type="EMBL" id="CM016556">
    <property type="protein sequence ID" value="TKW14039.1"/>
    <property type="molecule type" value="Genomic_DNA"/>
</dbReference>
<reference evidence="2 3" key="1">
    <citation type="submission" date="2019-03" db="EMBL/GenBank/DDBJ databases">
        <title>WGS assembly of Setaria viridis.</title>
        <authorList>
            <person name="Huang P."/>
            <person name="Jenkins J."/>
            <person name="Grimwood J."/>
            <person name="Barry K."/>
            <person name="Healey A."/>
            <person name="Mamidi S."/>
            <person name="Sreedasyam A."/>
            <person name="Shu S."/>
            <person name="Feldman M."/>
            <person name="Wu J."/>
            <person name="Yu Y."/>
            <person name="Chen C."/>
            <person name="Johnson J."/>
            <person name="Rokhsar D."/>
            <person name="Baxter I."/>
            <person name="Schmutz J."/>
            <person name="Brutnell T."/>
            <person name="Kellogg E."/>
        </authorList>
    </citation>
    <scope>NUCLEOTIDE SEQUENCE [LARGE SCALE GENOMIC DNA]</scope>
    <source>
        <strain evidence="3">cv. A10</strain>
    </source>
</reference>
<gene>
    <name evidence="2" type="ORF">SEVIR_5G141400v2</name>
</gene>
<name>A0A4U6UJK6_SETVI</name>
<sequence>MILDLIAGRGPAIREGNLGGSGGDMGVYRKESGRRKRPRQRREAGASSVGKRDGARGARVHALSMRRRTRWLSPPNGLSPASYRRLPCTPRAHRLEFVLTIRYFAVKSELM</sequence>
<dbReference type="Gramene" id="TKW14039">
    <property type="protein sequence ID" value="TKW14039"/>
    <property type="gene ID" value="SEVIR_5G141400v2"/>
</dbReference>
<protein>
    <submittedName>
        <fullName evidence="2">Uncharacterized protein</fullName>
    </submittedName>
</protein>
<organism evidence="2 3">
    <name type="scientific">Setaria viridis</name>
    <name type="common">Green bristlegrass</name>
    <name type="synonym">Setaria italica subsp. viridis</name>
    <dbReference type="NCBI Taxonomy" id="4556"/>
    <lineage>
        <taxon>Eukaryota</taxon>
        <taxon>Viridiplantae</taxon>
        <taxon>Streptophyta</taxon>
        <taxon>Embryophyta</taxon>
        <taxon>Tracheophyta</taxon>
        <taxon>Spermatophyta</taxon>
        <taxon>Magnoliopsida</taxon>
        <taxon>Liliopsida</taxon>
        <taxon>Poales</taxon>
        <taxon>Poaceae</taxon>
        <taxon>PACMAD clade</taxon>
        <taxon>Panicoideae</taxon>
        <taxon>Panicodae</taxon>
        <taxon>Paniceae</taxon>
        <taxon>Cenchrinae</taxon>
        <taxon>Setaria</taxon>
    </lineage>
</organism>
<dbReference type="AlphaFoldDB" id="A0A4U6UJK6"/>